<dbReference type="InterPro" id="IPR036388">
    <property type="entry name" value="WH-like_DNA-bd_sf"/>
</dbReference>
<evidence type="ECO:0000256" key="3">
    <source>
        <dbReference type="ARBA" id="ARBA00023125"/>
    </source>
</evidence>
<proteinExistence type="inferred from homology"/>
<keyword evidence="4" id="KW-0804">Transcription</keyword>
<dbReference type="PANTHER" id="PTHR30537">
    <property type="entry name" value="HTH-TYPE TRANSCRIPTIONAL REGULATOR"/>
    <property type="match status" value="1"/>
</dbReference>
<dbReference type="RefSeq" id="WP_302079027.1">
    <property type="nucleotide sequence ID" value="NZ_JAUKWQ010000010.1"/>
</dbReference>
<evidence type="ECO:0000256" key="2">
    <source>
        <dbReference type="ARBA" id="ARBA00023015"/>
    </source>
</evidence>
<evidence type="ECO:0000256" key="1">
    <source>
        <dbReference type="ARBA" id="ARBA00009437"/>
    </source>
</evidence>
<name>A0ABT8T3L0_9HYPH</name>
<dbReference type="InterPro" id="IPR036390">
    <property type="entry name" value="WH_DNA-bd_sf"/>
</dbReference>
<dbReference type="SUPFAM" id="SSF53850">
    <property type="entry name" value="Periplasmic binding protein-like II"/>
    <property type="match status" value="1"/>
</dbReference>
<dbReference type="InterPro" id="IPR058163">
    <property type="entry name" value="LysR-type_TF_proteobact-type"/>
</dbReference>
<feature type="domain" description="HTH lysR-type" evidence="5">
    <location>
        <begin position="1"/>
        <end position="58"/>
    </location>
</feature>
<reference evidence="6" key="2">
    <citation type="submission" date="2023-07" db="EMBL/GenBank/DDBJ databases">
        <authorList>
            <person name="Sun H."/>
        </authorList>
    </citation>
    <scope>NUCLEOTIDE SEQUENCE</scope>
    <source>
        <strain evidence="6">05753</strain>
    </source>
</reference>
<dbReference type="Gene3D" id="1.10.10.10">
    <property type="entry name" value="Winged helix-like DNA-binding domain superfamily/Winged helix DNA-binding domain"/>
    <property type="match status" value="1"/>
</dbReference>
<dbReference type="PANTHER" id="PTHR30537:SF3">
    <property type="entry name" value="TRANSCRIPTIONAL REGULATORY PROTEIN"/>
    <property type="match status" value="1"/>
</dbReference>
<accession>A0ABT8T3L0</accession>
<evidence type="ECO:0000256" key="4">
    <source>
        <dbReference type="ARBA" id="ARBA00023163"/>
    </source>
</evidence>
<keyword evidence="2" id="KW-0805">Transcription regulation</keyword>
<dbReference type="Proteomes" id="UP001169006">
    <property type="component" value="Unassembled WGS sequence"/>
</dbReference>
<gene>
    <name evidence="6" type="ORF">Q2T52_21990</name>
</gene>
<reference evidence="6" key="1">
    <citation type="journal article" date="2015" name="Int. J. Syst. Evol. Microbiol.">
        <title>Rhizobium oryzicola sp. nov., potential plant-growth-promoting endophytic bacteria isolated from rice roots.</title>
        <authorList>
            <person name="Zhang X.X."/>
            <person name="Gao J.S."/>
            <person name="Cao Y.H."/>
            <person name="Sheirdil R.A."/>
            <person name="Wang X.C."/>
            <person name="Zhang L."/>
        </authorList>
    </citation>
    <scope>NUCLEOTIDE SEQUENCE</scope>
    <source>
        <strain evidence="6">05753</strain>
    </source>
</reference>
<dbReference type="Gene3D" id="3.40.190.290">
    <property type="match status" value="1"/>
</dbReference>
<dbReference type="EMBL" id="JAUKWQ010000010">
    <property type="protein sequence ID" value="MDO1584766.1"/>
    <property type="molecule type" value="Genomic_DNA"/>
</dbReference>
<protein>
    <submittedName>
        <fullName evidence="6">LysR family transcriptional regulator</fullName>
    </submittedName>
</protein>
<keyword evidence="3" id="KW-0238">DNA-binding</keyword>
<evidence type="ECO:0000313" key="7">
    <source>
        <dbReference type="Proteomes" id="UP001169006"/>
    </source>
</evidence>
<sequence>MEWDDLRHFAAFAEKGSLLAAARQLGVEHATISRRIEALEASLKVKLVDRRGRRLALTPEGERIAVVARGMEVESHAVRRIADAAQAGLTGDVTITAPPALAAHVLAPHLARLGAAHPNLTVRILGEARHASLERREADLAIRLSYPEDPELVRVKLMEIAFRPYANPAYLSRTKREDWIFIASDGDVRTSPQQKALDALVGNGHYGFSSSDVSIQANLAVGSAGVAMLPDFIVQGLPLTNALPDASPLIRDVFLVMHGDMQHTPRIRAVVDHLRQSIPRDGQTQPPPAHRPAS</sequence>
<dbReference type="PROSITE" id="PS50931">
    <property type="entry name" value="HTH_LYSR"/>
    <property type="match status" value="1"/>
</dbReference>
<organism evidence="6 7">
    <name type="scientific">Rhizobium oryzicola</name>
    <dbReference type="NCBI Taxonomy" id="1232668"/>
    <lineage>
        <taxon>Bacteria</taxon>
        <taxon>Pseudomonadati</taxon>
        <taxon>Pseudomonadota</taxon>
        <taxon>Alphaproteobacteria</taxon>
        <taxon>Hyphomicrobiales</taxon>
        <taxon>Rhizobiaceae</taxon>
        <taxon>Rhizobium/Agrobacterium group</taxon>
        <taxon>Rhizobium</taxon>
    </lineage>
</organism>
<evidence type="ECO:0000313" key="6">
    <source>
        <dbReference type="EMBL" id="MDO1584766.1"/>
    </source>
</evidence>
<dbReference type="InterPro" id="IPR000847">
    <property type="entry name" value="LysR_HTH_N"/>
</dbReference>
<comment type="similarity">
    <text evidence="1">Belongs to the LysR transcriptional regulatory family.</text>
</comment>
<dbReference type="InterPro" id="IPR005119">
    <property type="entry name" value="LysR_subst-bd"/>
</dbReference>
<dbReference type="Pfam" id="PF00126">
    <property type="entry name" value="HTH_1"/>
    <property type="match status" value="1"/>
</dbReference>
<evidence type="ECO:0000259" key="5">
    <source>
        <dbReference type="PROSITE" id="PS50931"/>
    </source>
</evidence>
<comment type="caution">
    <text evidence="6">The sequence shown here is derived from an EMBL/GenBank/DDBJ whole genome shotgun (WGS) entry which is preliminary data.</text>
</comment>
<dbReference type="Pfam" id="PF03466">
    <property type="entry name" value="LysR_substrate"/>
    <property type="match status" value="1"/>
</dbReference>
<keyword evidence="7" id="KW-1185">Reference proteome</keyword>
<dbReference type="SUPFAM" id="SSF46785">
    <property type="entry name" value="Winged helix' DNA-binding domain"/>
    <property type="match status" value="1"/>
</dbReference>